<reference evidence="1 2" key="1">
    <citation type="journal article" date="2020" name="Cell">
        <title>Large-Scale Comparative Analyses of Tick Genomes Elucidate Their Genetic Diversity and Vector Capacities.</title>
        <authorList>
            <consortium name="Tick Genome and Microbiome Consortium (TIGMIC)"/>
            <person name="Jia N."/>
            <person name="Wang J."/>
            <person name="Shi W."/>
            <person name="Du L."/>
            <person name="Sun Y."/>
            <person name="Zhan W."/>
            <person name="Jiang J.F."/>
            <person name="Wang Q."/>
            <person name="Zhang B."/>
            <person name="Ji P."/>
            <person name="Bell-Sakyi L."/>
            <person name="Cui X.M."/>
            <person name="Yuan T.T."/>
            <person name="Jiang B.G."/>
            <person name="Yang W.F."/>
            <person name="Lam T.T."/>
            <person name="Chang Q.C."/>
            <person name="Ding S.J."/>
            <person name="Wang X.J."/>
            <person name="Zhu J.G."/>
            <person name="Ruan X.D."/>
            <person name="Zhao L."/>
            <person name="Wei J.T."/>
            <person name="Ye R.Z."/>
            <person name="Que T.C."/>
            <person name="Du C.H."/>
            <person name="Zhou Y.H."/>
            <person name="Cheng J.X."/>
            <person name="Dai P.F."/>
            <person name="Guo W.B."/>
            <person name="Han X.H."/>
            <person name="Huang E.J."/>
            <person name="Li L.F."/>
            <person name="Wei W."/>
            <person name="Gao Y.C."/>
            <person name="Liu J.Z."/>
            <person name="Shao H.Z."/>
            <person name="Wang X."/>
            <person name="Wang C.C."/>
            <person name="Yang T.C."/>
            <person name="Huo Q.B."/>
            <person name="Li W."/>
            <person name="Chen H.Y."/>
            <person name="Chen S.E."/>
            <person name="Zhou L.G."/>
            <person name="Ni X.B."/>
            <person name="Tian J.H."/>
            <person name="Sheng Y."/>
            <person name="Liu T."/>
            <person name="Pan Y.S."/>
            <person name="Xia L.Y."/>
            <person name="Li J."/>
            <person name="Zhao F."/>
            <person name="Cao W.C."/>
        </authorList>
    </citation>
    <scope>NUCLEOTIDE SEQUENCE [LARGE SCALE GENOMIC DNA]</scope>
    <source>
        <strain evidence="1">HaeL-2018</strain>
    </source>
</reference>
<dbReference type="Proteomes" id="UP000821853">
    <property type="component" value="Chromosome 2"/>
</dbReference>
<dbReference type="AlphaFoldDB" id="A0A9J6G1A7"/>
<sequence length="172" mass="19619">MLTRESERAYPPSFSPRIQEPPYPPLLVAASTKGGFGTKNDSAPFVLAPMLVFLCKLQPLLALSPSQQRLFRSRTVRKPGFLQTPAFCRRRHFQRQLVTDFTRIQKGVCDNCRNNEFILDVLSDPWSARPLGIRNPSFVAKGTNYLAHRGLRSARPLAYDSLRQPLQEKSRY</sequence>
<organism evidence="1 2">
    <name type="scientific">Haemaphysalis longicornis</name>
    <name type="common">Bush tick</name>
    <dbReference type="NCBI Taxonomy" id="44386"/>
    <lineage>
        <taxon>Eukaryota</taxon>
        <taxon>Metazoa</taxon>
        <taxon>Ecdysozoa</taxon>
        <taxon>Arthropoda</taxon>
        <taxon>Chelicerata</taxon>
        <taxon>Arachnida</taxon>
        <taxon>Acari</taxon>
        <taxon>Parasitiformes</taxon>
        <taxon>Ixodida</taxon>
        <taxon>Ixodoidea</taxon>
        <taxon>Ixodidae</taxon>
        <taxon>Haemaphysalinae</taxon>
        <taxon>Haemaphysalis</taxon>
    </lineage>
</organism>
<keyword evidence="2" id="KW-1185">Reference proteome</keyword>
<accession>A0A9J6G1A7</accession>
<dbReference type="EMBL" id="JABSTR010000004">
    <property type="protein sequence ID" value="KAH9368545.1"/>
    <property type="molecule type" value="Genomic_DNA"/>
</dbReference>
<dbReference type="VEuPathDB" id="VectorBase:HLOH_059028"/>
<name>A0A9J6G1A7_HAELO</name>
<proteinExistence type="predicted"/>
<protein>
    <submittedName>
        <fullName evidence="1">Uncharacterized protein</fullName>
    </submittedName>
</protein>
<comment type="caution">
    <text evidence="1">The sequence shown here is derived from an EMBL/GenBank/DDBJ whole genome shotgun (WGS) entry which is preliminary data.</text>
</comment>
<evidence type="ECO:0000313" key="1">
    <source>
        <dbReference type="EMBL" id="KAH9368545.1"/>
    </source>
</evidence>
<evidence type="ECO:0000313" key="2">
    <source>
        <dbReference type="Proteomes" id="UP000821853"/>
    </source>
</evidence>
<gene>
    <name evidence="1" type="ORF">HPB48_020946</name>
</gene>